<protein>
    <submittedName>
        <fullName evidence="1">Uncharacterized protein</fullName>
    </submittedName>
</protein>
<name>A0A0A9DDY6_ARUDO</name>
<accession>A0A0A9DDY6</accession>
<evidence type="ECO:0000313" key="1">
    <source>
        <dbReference type="EMBL" id="JAD86794.1"/>
    </source>
</evidence>
<dbReference type="AlphaFoldDB" id="A0A0A9DDY6"/>
<sequence>MFYHYSMVPLSETMFCLCHVVMDGIGVPSAPAVESPSHFATGCP</sequence>
<organism evidence="1">
    <name type="scientific">Arundo donax</name>
    <name type="common">Giant reed</name>
    <name type="synonym">Donax arundinaceus</name>
    <dbReference type="NCBI Taxonomy" id="35708"/>
    <lineage>
        <taxon>Eukaryota</taxon>
        <taxon>Viridiplantae</taxon>
        <taxon>Streptophyta</taxon>
        <taxon>Embryophyta</taxon>
        <taxon>Tracheophyta</taxon>
        <taxon>Spermatophyta</taxon>
        <taxon>Magnoliopsida</taxon>
        <taxon>Liliopsida</taxon>
        <taxon>Poales</taxon>
        <taxon>Poaceae</taxon>
        <taxon>PACMAD clade</taxon>
        <taxon>Arundinoideae</taxon>
        <taxon>Arundineae</taxon>
        <taxon>Arundo</taxon>
    </lineage>
</organism>
<reference evidence="1" key="2">
    <citation type="journal article" date="2015" name="Data Brief">
        <title>Shoot transcriptome of the giant reed, Arundo donax.</title>
        <authorList>
            <person name="Barrero R.A."/>
            <person name="Guerrero F.D."/>
            <person name="Moolhuijzen P."/>
            <person name="Goolsby J.A."/>
            <person name="Tidwell J."/>
            <person name="Bellgard S.E."/>
            <person name="Bellgard M.I."/>
        </authorList>
    </citation>
    <scope>NUCLEOTIDE SEQUENCE</scope>
    <source>
        <tissue evidence="1">Shoot tissue taken approximately 20 cm above the soil surface</tissue>
    </source>
</reference>
<dbReference type="EMBL" id="GBRH01211101">
    <property type="protein sequence ID" value="JAD86794.1"/>
    <property type="molecule type" value="Transcribed_RNA"/>
</dbReference>
<reference evidence="1" key="1">
    <citation type="submission" date="2014-09" db="EMBL/GenBank/DDBJ databases">
        <authorList>
            <person name="Magalhaes I.L.F."/>
            <person name="Oliveira U."/>
            <person name="Santos F.R."/>
            <person name="Vidigal T.H.D.A."/>
            <person name="Brescovit A.D."/>
            <person name="Santos A.J."/>
        </authorList>
    </citation>
    <scope>NUCLEOTIDE SEQUENCE</scope>
    <source>
        <tissue evidence="1">Shoot tissue taken approximately 20 cm above the soil surface</tissue>
    </source>
</reference>
<proteinExistence type="predicted"/>